<proteinExistence type="predicted"/>
<organism evidence="1 2">
    <name type="scientific">Cutibacterium modestum</name>
    <dbReference type="NCBI Taxonomy" id="2559073"/>
    <lineage>
        <taxon>Bacteria</taxon>
        <taxon>Bacillati</taxon>
        <taxon>Actinomycetota</taxon>
        <taxon>Actinomycetes</taxon>
        <taxon>Propionibacteriales</taxon>
        <taxon>Propionibacteriaceae</taxon>
        <taxon>Cutibacterium</taxon>
    </lineage>
</organism>
<evidence type="ECO:0000313" key="1">
    <source>
        <dbReference type="EMBL" id="BCY24737.1"/>
    </source>
</evidence>
<protein>
    <submittedName>
        <fullName evidence="1">Uncharacterized protein</fullName>
    </submittedName>
</protein>
<dbReference type="EMBL" id="AP024747">
    <property type="protein sequence ID" value="BCY24737.1"/>
    <property type="molecule type" value="Genomic_DNA"/>
</dbReference>
<dbReference type="AlphaFoldDB" id="A0AAD1KP05"/>
<name>A0AAD1KP05_9ACTN</name>
<dbReference type="Proteomes" id="UP000825072">
    <property type="component" value="Chromosome 1"/>
</dbReference>
<gene>
    <name evidence="1" type="ORF">KB1_07270</name>
</gene>
<accession>A0AAD1KP05</accession>
<evidence type="ECO:0000313" key="2">
    <source>
        <dbReference type="Proteomes" id="UP000825072"/>
    </source>
</evidence>
<sequence length="54" mass="5681">MVDDRLDLPATGAFVTQMDCDLAFVWQCDPHSGAILCSDGDVAGVRSGGIKLVN</sequence>
<reference evidence="1" key="1">
    <citation type="submission" date="2021-06" db="EMBL/GenBank/DDBJ databases">
        <title>Genome sequence of Cutibacterium modestum strain KB17-24694.</title>
        <authorList>
            <person name="Dekio I."/>
            <person name="Asahina A."/>
            <person name="Nishida M."/>
        </authorList>
    </citation>
    <scope>NUCLEOTIDE SEQUENCE</scope>
    <source>
        <strain evidence="1">KB17-24694</strain>
    </source>
</reference>